<evidence type="ECO:0000256" key="3">
    <source>
        <dbReference type="ARBA" id="ARBA00022729"/>
    </source>
</evidence>
<keyword evidence="5" id="KW-0998">Cell outer membrane</keyword>
<evidence type="ECO:0000256" key="4">
    <source>
        <dbReference type="ARBA" id="ARBA00023136"/>
    </source>
</evidence>
<name>A0A4U0NKE3_9SPHI</name>
<comment type="caution">
    <text evidence="8">The sequence shown here is derived from an EMBL/GenBank/DDBJ whole genome shotgun (WGS) entry which is preliminary data.</text>
</comment>
<reference evidence="8 9" key="1">
    <citation type="submission" date="2019-04" db="EMBL/GenBank/DDBJ databases">
        <title>Sphingobacterium olei sp. nov., isolated from oil-contaminated soil.</title>
        <authorList>
            <person name="Liu B."/>
        </authorList>
    </citation>
    <scope>NUCLEOTIDE SEQUENCE [LARGE SCALE GENOMIC DNA]</scope>
    <source>
        <strain evidence="8 9">HAL-9</strain>
    </source>
</reference>
<dbReference type="Gene3D" id="1.25.40.390">
    <property type="match status" value="1"/>
</dbReference>
<protein>
    <submittedName>
        <fullName evidence="8">RagB/SusD family nutrient uptake outer membrane protein</fullName>
    </submittedName>
</protein>
<organism evidence="8 9">
    <name type="scientific">Sphingobacterium olei</name>
    <dbReference type="NCBI Taxonomy" id="2571155"/>
    <lineage>
        <taxon>Bacteria</taxon>
        <taxon>Pseudomonadati</taxon>
        <taxon>Bacteroidota</taxon>
        <taxon>Sphingobacteriia</taxon>
        <taxon>Sphingobacteriales</taxon>
        <taxon>Sphingobacteriaceae</taxon>
        <taxon>Sphingobacterium</taxon>
    </lineage>
</organism>
<feature type="domain" description="SusD-like N-terminal" evidence="7">
    <location>
        <begin position="92"/>
        <end position="237"/>
    </location>
</feature>
<evidence type="ECO:0000256" key="1">
    <source>
        <dbReference type="ARBA" id="ARBA00004442"/>
    </source>
</evidence>
<dbReference type="OrthoDB" id="5694214at2"/>
<dbReference type="EMBL" id="SUME01000006">
    <property type="protein sequence ID" value="TJZ54766.1"/>
    <property type="molecule type" value="Genomic_DNA"/>
</dbReference>
<feature type="domain" description="RagB/SusD" evidence="6">
    <location>
        <begin position="347"/>
        <end position="440"/>
    </location>
</feature>
<evidence type="ECO:0000256" key="5">
    <source>
        <dbReference type="ARBA" id="ARBA00023237"/>
    </source>
</evidence>
<dbReference type="GO" id="GO:0009279">
    <property type="term" value="C:cell outer membrane"/>
    <property type="evidence" value="ECO:0007669"/>
    <property type="project" value="UniProtKB-SubCell"/>
</dbReference>
<evidence type="ECO:0000313" key="8">
    <source>
        <dbReference type="EMBL" id="TJZ54766.1"/>
    </source>
</evidence>
<comment type="similarity">
    <text evidence="2">Belongs to the SusD family.</text>
</comment>
<comment type="subcellular location">
    <subcellularLocation>
        <location evidence="1">Cell outer membrane</location>
    </subcellularLocation>
</comment>
<dbReference type="InterPro" id="IPR033985">
    <property type="entry name" value="SusD-like_N"/>
</dbReference>
<proteinExistence type="inferred from homology"/>
<keyword evidence="3" id="KW-0732">Signal</keyword>
<dbReference type="InterPro" id="IPR012944">
    <property type="entry name" value="SusD_RagB_dom"/>
</dbReference>
<keyword evidence="9" id="KW-1185">Reference proteome</keyword>
<dbReference type="Pfam" id="PF14322">
    <property type="entry name" value="SusD-like_3"/>
    <property type="match status" value="1"/>
</dbReference>
<dbReference type="AlphaFoldDB" id="A0A4U0NKE3"/>
<evidence type="ECO:0000313" key="9">
    <source>
        <dbReference type="Proteomes" id="UP000306808"/>
    </source>
</evidence>
<dbReference type="PROSITE" id="PS51257">
    <property type="entry name" value="PROKAR_LIPOPROTEIN"/>
    <property type="match status" value="1"/>
</dbReference>
<accession>A0A4U0NKE3</accession>
<dbReference type="InterPro" id="IPR011990">
    <property type="entry name" value="TPR-like_helical_dom_sf"/>
</dbReference>
<keyword evidence="4" id="KW-0472">Membrane</keyword>
<evidence type="ECO:0000256" key="2">
    <source>
        <dbReference type="ARBA" id="ARBA00006275"/>
    </source>
</evidence>
<dbReference type="Pfam" id="PF07980">
    <property type="entry name" value="SusD_RagB"/>
    <property type="match status" value="1"/>
</dbReference>
<evidence type="ECO:0000259" key="6">
    <source>
        <dbReference type="Pfam" id="PF07980"/>
    </source>
</evidence>
<evidence type="ECO:0000259" key="7">
    <source>
        <dbReference type="Pfam" id="PF14322"/>
    </source>
</evidence>
<dbReference type="SUPFAM" id="SSF48452">
    <property type="entry name" value="TPR-like"/>
    <property type="match status" value="1"/>
</dbReference>
<dbReference type="Proteomes" id="UP000306808">
    <property type="component" value="Unassembled WGS sequence"/>
</dbReference>
<sequence length="481" mass="53652">MKKKRKTMKLHTLLYTLVLGLVFGSFSSCEKDLNALPSQAVVDETVVVDQNSAQIALNGAYYRLANTGLNLSVQSTRWSNVNEVIPAMMAGWMSYGFGATTTDTHDYTPASTGDWSYAYFILNAANGTIAGVEAVADSKFTGNRKTEILAEARFLRAYAHFHLLSYFGEWFDLNSIHGVLLRDKPLIFGNGNNQPRSTVKDSYAYILQDIDYAITHAKENNPAHYVNKAAAQALKIRVLMSRGQQSDYTALITLADEIIANPNYALETSLKDLFQSKGLTSKEVILGITPYPTQRSRNATYEYIQSSVYIASPAFKTLLANDPRASWMLTPSTHPTVLIYNTDPQYLTKYKGTHYEDAYVFRLTEVHLLKAEAIVRSGGSLNTAKTILKNIMGHAGVTDFSAVDNATTTDQVLYQIYLEFSRNFVSENGVDWFALLRLPYETVKTLRPTITTKTKYIFPIPATEFQTNPSIGDQNPGYPKE</sequence>
<gene>
    <name evidence="8" type="ORF">FAZ15_14895</name>
</gene>